<dbReference type="SUPFAM" id="SSF55166">
    <property type="entry name" value="Hedgehog/DD-peptidase"/>
    <property type="match status" value="1"/>
</dbReference>
<keyword evidence="3" id="KW-0378">Hydrolase</keyword>
<keyword evidence="3" id="KW-0645">Protease</keyword>
<dbReference type="Gene3D" id="3.30.1380.10">
    <property type="match status" value="1"/>
</dbReference>
<keyword evidence="3" id="KW-0121">Carboxypeptidase</keyword>
<dbReference type="GO" id="GO:0006508">
    <property type="term" value="P:proteolysis"/>
    <property type="evidence" value="ECO:0007669"/>
    <property type="project" value="InterPro"/>
</dbReference>
<dbReference type="PANTHER" id="PTHR34385:SF1">
    <property type="entry name" value="PEPTIDOGLYCAN L-ALANYL-D-GLUTAMATE ENDOPEPTIDASE CWLK"/>
    <property type="match status" value="1"/>
</dbReference>
<dbReference type="InterPro" id="IPR058193">
    <property type="entry name" value="VanY/YodJ_core_dom"/>
</dbReference>
<dbReference type="GO" id="GO:0004180">
    <property type="term" value="F:carboxypeptidase activity"/>
    <property type="evidence" value="ECO:0007669"/>
    <property type="project" value="UniProtKB-KW"/>
</dbReference>
<dbReference type="AlphaFoldDB" id="A0A3D8TU12"/>
<comment type="caution">
    <text evidence="3">The sequence shown here is derived from an EMBL/GenBank/DDBJ whole genome shotgun (WGS) entry which is preliminary data.</text>
</comment>
<keyword evidence="4" id="KW-1185">Reference proteome</keyword>
<evidence type="ECO:0000256" key="1">
    <source>
        <dbReference type="SAM" id="MobiDB-lite"/>
    </source>
</evidence>
<reference evidence="4" key="1">
    <citation type="submission" date="2015-04" db="EMBL/GenBank/DDBJ databases">
        <authorList>
            <person name="Schardt J."/>
            <person name="Mueller-Herbst S."/>
            <person name="Scherer S."/>
            <person name="Huptas C."/>
        </authorList>
    </citation>
    <scope>NUCLEOTIDE SEQUENCE [LARGE SCALE GENOMIC DNA]</scope>
    <source>
        <strain evidence="4">Kiel-L1</strain>
    </source>
</reference>
<dbReference type="CDD" id="cd14852">
    <property type="entry name" value="LD-carboxypeptidase"/>
    <property type="match status" value="1"/>
</dbReference>
<dbReference type="InterPro" id="IPR052179">
    <property type="entry name" value="DD-CPase-like"/>
</dbReference>
<protein>
    <submittedName>
        <fullName evidence="3">D-alanyl-D-alanine carboxypeptidase</fullName>
    </submittedName>
</protein>
<dbReference type="InterPro" id="IPR009045">
    <property type="entry name" value="Zn_M74/Hedgehog-like"/>
</dbReference>
<feature type="domain" description="D-alanyl-D-alanine carboxypeptidase-like core" evidence="2">
    <location>
        <begin position="113"/>
        <end position="242"/>
    </location>
</feature>
<organism evidence="3 4">
    <name type="scientific">Listeria kieliensis</name>
    <dbReference type="NCBI Taxonomy" id="1621700"/>
    <lineage>
        <taxon>Bacteria</taxon>
        <taxon>Bacillati</taxon>
        <taxon>Bacillota</taxon>
        <taxon>Bacilli</taxon>
        <taxon>Bacillales</taxon>
        <taxon>Listeriaceae</taxon>
        <taxon>Listeria</taxon>
    </lineage>
</organism>
<gene>
    <name evidence="3" type="ORF">UR08_02800</name>
</gene>
<evidence type="ECO:0000259" key="2">
    <source>
        <dbReference type="Pfam" id="PF02557"/>
    </source>
</evidence>
<name>A0A3D8TU12_9LIST</name>
<evidence type="ECO:0000313" key="4">
    <source>
        <dbReference type="Proteomes" id="UP000257055"/>
    </source>
</evidence>
<dbReference type="InterPro" id="IPR003709">
    <property type="entry name" value="VanY-like_core_dom"/>
</dbReference>
<dbReference type="EMBL" id="LARY01000001">
    <property type="protein sequence ID" value="RDX02460.1"/>
    <property type="molecule type" value="Genomic_DNA"/>
</dbReference>
<evidence type="ECO:0000313" key="3">
    <source>
        <dbReference type="EMBL" id="RDX02460.1"/>
    </source>
</evidence>
<feature type="region of interest" description="Disordered" evidence="1">
    <location>
        <begin position="23"/>
        <end position="42"/>
    </location>
</feature>
<dbReference type="Proteomes" id="UP000257055">
    <property type="component" value="Unassembled WGS sequence"/>
</dbReference>
<sequence>MNTIISVAFAIALSVVQTVQDDGNHQANSNKSQKVTQKSTTSEVAKLKKDPLYPFISKQNKLVERNGTAYIENEANLLILANKDYLMQSTYIPSDLVRPNVEFSFGNADIEKAKMRKAAGDALEEMFKGAKDAGYELYAVSGYRSYSRQEEVYQAEVNAKGKEKAGEAVAVPGTSEHQTGLAMDMSAKSAGLALSAAFGETAEGTWAKENAHKYGFILRYPAGKEKITKYEYEAWHFRYVGKEAATIIYKNNWTLEEFFEHVKLLDDKLKKAEKA</sequence>
<dbReference type="Pfam" id="PF02557">
    <property type="entry name" value="VanY"/>
    <property type="match status" value="1"/>
</dbReference>
<proteinExistence type="predicted"/>
<dbReference type="PANTHER" id="PTHR34385">
    <property type="entry name" value="D-ALANYL-D-ALANINE CARBOXYPEPTIDASE"/>
    <property type="match status" value="1"/>
</dbReference>
<dbReference type="RefSeq" id="WP_115752143.1">
    <property type="nucleotide sequence ID" value="NZ_LARY01000001.1"/>
</dbReference>
<accession>A0A3D8TU12</accession>